<evidence type="ECO:0000313" key="8">
    <source>
        <dbReference type="EMBL" id="KAK8928648.1"/>
    </source>
</evidence>
<dbReference type="PROSITE" id="PS50103">
    <property type="entry name" value="ZF_C3H1"/>
    <property type="match status" value="3"/>
</dbReference>
<gene>
    <name evidence="8" type="ORF">KSP39_PZI017123</name>
</gene>
<feature type="zinc finger region" description="C3H1-type" evidence="5">
    <location>
        <begin position="628"/>
        <end position="655"/>
    </location>
</feature>
<feature type="domain" description="C3H1-type" evidence="7">
    <location>
        <begin position="658"/>
        <end position="681"/>
    </location>
</feature>
<keyword evidence="4 5" id="KW-0862">Zinc</keyword>
<dbReference type="EMBL" id="JBBWWQ010000015">
    <property type="protein sequence ID" value="KAK8928648.1"/>
    <property type="molecule type" value="Genomic_DNA"/>
</dbReference>
<dbReference type="Proteomes" id="UP001418222">
    <property type="component" value="Unassembled WGS sequence"/>
</dbReference>
<dbReference type="SUPFAM" id="SSF90229">
    <property type="entry name" value="CCCH zinc finger"/>
    <property type="match status" value="3"/>
</dbReference>
<feature type="domain" description="C3H1-type" evidence="7">
    <location>
        <begin position="628"/>
        <end position="655"/>
    </location>
</feature>
<dbReference type="Pfam" id="PF14608">
    <property type="entry name" value="zf-CCCH_2"/>
    <property type="match status" value="3"/>
</dbReference>
<dbReference type="GO" id="GO:0003723">
    <property type="term" value="F:RNA binding"/>
    <property type="evidence" value="ECO:0007669"/>
    <property type="project" value="InterPro"/>
</dbReference>
<evidence type="ECO:0000256" key="5">
    <source>
        <dbReference type="PROSITE-ProRule" id="PRU00723"/>
    </source>
</evidence>
<dbReference type="AlphaFoldDB" id="A0AAP0G046"/>
<dbReference type="GO" id="GO:0005634">
    <property type="term" value="C:nucleus"/>
    <property type="evidence" value="ECO:0007669"/>
    <property type="project" value="TreeGrafter"/>
</dbReference>
<dbReference type="GO" id="GO:0008270">
    <property type="term" value="F:zinc ion binding"/>
    <property type="evidence" value="ECO:0007669"/>
    <property type="project" value="UniProtKB-KW"/>
</dbReference>
<comment type="caution">
    <text evidence="8">The sequence shown here is derived from an EMBL/GenBank/DDBJ whole genome shotgun (WGS) entry which is preliminary data.</text>
</comment>
<evidence type="ECO:0000259" key="7">
    <source>
        <dbReference type="PROSITE" id="PS50103"/>
    </source>
</evidence>
<dbReference type="GO" id="GO:0045892">
    <property type="term" value="P:negative regulation of DNA-templated transcription"/>
    <property type="evidence" value="ECO:0007669"/>
    <property type="project" value="InterPro"/>
</dbReference>
<dbReference type="PANTHER" id="PTHR13119:SF12">
    <property type="entry name" value="PROTEIN SUPPRESSOR OF SABLE"/>
    <property type="match status" value="1"/>
</dbReference>
<dbReference type="SMART" id="SM00356">
    <property type="entry name" value="ZnF_C3H1"/>
    <property type="match status" value="3"/>
</dbReference>
<evidence type="ECO:0000256" key="3">
    <source>
        <dbReference type="ARBA" id="ARBA00022771"/>
    </source>
</evidence>
<evidence type="ECO:0000256" key="1">
    <source>
        <dbReference type="ARBA" id="ARBA00022723"/>
    </source>
</evidence>
<proteinExistence type="predicted"/>
<feature type="zinc finger region" description="C3H1-type" evidence="5">
    <location>
        <begin position="658"/>
        <end position="681"/>
    </location>
</feature>
<reference evidence="8 9" key="1">
    <citation type="journal article" date="2022" name="Nat. Plants">
        <title>Genomes of leafy and leafless Platanthera orchids illuminate the evolution of mycoheterotrophy.</title>
        <authorList>
            <person name="Li M.H."/>
            <person name="Liu K.W."/>
            <person name="Li Z."/>
            <person name="Lu H.C."/>
            <person name="Ye Q.L."/>
            <person name="Zhang D."/>
            <person name="Wang J.Y."/>
            <person name="Li Y.F."/>
            <person name="Zhong Z.M."/>
            <person name="Liu X."/>
            <person name="Yu X."/>
            <person name="Liu D.K."/>
            <person name="Tu X.D."/>
            <person name="Liu B."/>
            <person name="Hao Y."/>
            <person name="Liao X.Y."/>
            <person name="Jiang Y.T."/>
            <person name="Sun W.H."/>
            <person name="Chen J."/>
            <person name="Chen Y.Q."/>
            <person name="Ai Y."/>
            <person name="Zhai J.W."/>
            <person name="Wu S.S."/>
            <person name="Zhou Z."/>
            <person name="Hsiao Y.Y."/>
            <person name="Wu W.L."/>
            <person name="Chen Y.Y."/>
            <person name="Lin Y.F."/>
            <person name="Hsu J.L."/>
            <person name="Li C.Y."/>
            <person name="Wang Z.W."/>
            <person name="Zhao X."/>
            <person name="Zhong W.Y."/>
            <person name="Ma X.K."/>
            <person name="Ma L."/>
            <person name="Huang J."/>
            <person name="Chen G.Z."/>
            <person name="Huang M.Z."/>
            <person name="Huang L."/>
            <person name="Peng D.H."/>
            <person name="Luo Y.B."/>
            <person name="Zou S.Q."/>
            <person name="Chen S.P."/>
            <person name="Lan S."/>
            <person name="Tsai W.C."/>
            <person name="Van de Peer Y."/>
            <person name="Liu Z.J."/>
        </authorList>
    </citation>
    <scope>NUCLEOTIDE SEQUENCE [LARGE SCALE GENOMIC DNA]</scope>
    <source>
        <strain evidence="8">Lor287</strain>
    </source>
</reference>
<keyword evidence="3 5" id="KW-0863">Zinc-finger</keyword>
<feature type="zinc finger region" description="C3H1-type" evidence="5">
    <location>
        <begin position="598"/>
        <end position="625"/>
    </location>
</feature>
<accession>A0AAP0G046</accession>
<keyword evidence="9" id="KW-1185">Reference proteome</keyword>
<sequence>MEGQEKGDRSSDGGGHEGSLVAAAELVGIDPALFDDEFEVSVNSDLLSRFMSDCERLMDVPNEELRSSGELHEEKVHVDHVEIVDKDVEITKTCIKEVSEVDKGDANSEYINSIPDSDSLIGEPNSELCSILQSHVGNGQSGQQEIADNDLGILKVCLHGAVPRVSDLEDANNKLLSRVLPDCKRTIDVPNGELCSSGESNEMNEKTDHKQIVENGFKITEVCFNDAEKGNFKPGEVSTVTKGGANNELLNRRVIDAPNRKLHLTFESHDENGQSVLEEIAGIDPGITKVSVLGTQEEFPNIVEISEVFKGDGNHVLLNKVILDGSRLIDAPNGELQSSAGPHDRNVQGGYEKIMDNDMISKALVYGAKDGISDLGKILEVVEEDELGRIQPNVSVGAHNSMKESEGRRKTTGDVGDEKIEVIKQTTYAKSPSLMDWSDMRNLEEDQVNTLVHQIDEGCFEEGEIPDEIQDLEGQIDFNDEERVRGPTENDFKEVASTSTFVHKKDVLEHGTGYQPSTVERRAAVDYEANPSDTSENDSTDEETHKKQMVMNAKEKKQRGPLTEERKAKKKIAKKRKRAQKNREQGVKKLKLHTITKPKEVKICNFYLMGRCQQGDLCKYSHDAPLIKSALKPCKYFASNSCLKGDDCMFDHELSKYPCHKYASTGSCIRGDGCKFSHKIPTTEALAQSHLTSEPPKLKNQPVRAHVSPRPAGPFESSNKGTRLLGRTPLKEATQVPKGIRFLSFGAVQTDLNNKVKDKLPVKKSGKNGAYNQQRQDDLFVASSGSADSSNGFVVKNSCSLTQMSSITAPGTVNHEVSEATKILEEFLFCGVT</sequence>
<feature type="domain" description="C3H1-type" evidence="7">
    <location>
        <begin position="598"/>
        <end position="625"/>
    </location>
</feature>
<keyword evidence="1 5" id="KW-0479">Metal-binding</keyword>
<protein>
    <submittedName>
        <fullName evidence="8">Zinc finger CCCH domain-containing protein 7</fullName>
    </submittedName>
</protein>
<evidence type="ECO:0000256" key="2">
    <source>
        <dbReference type="ARBA" id="ARBA00022737"/>
    </source>
</evidence>
<evidence type="ECO:0000256" key="4">
    <source>
        <dbReference type="ARBA" id="ARBA00022833"/>
    </source>
</evidence>
<dbReference type="InterPro" id="IPR045124">
    <property type="entry name" value="Su(sable)-like"/>
</dbReference>
<organism evidence="8 9">
    <name type="scientific">Platanthera zijinensis</name>
    <dbReference type="NCBI Taxonomy" id="2320716"/>
    <lineage>
        <taxon>Eukaryota</taxon>
        <taxon>Viridiplantae</taxon>
        <taxon>Streptophyta</taxon>
        <taxon>Embryophyta</taxon>
        <taxon>Tracheophyta</taxon>
        <taxon>Spermatophyta</taxon>
        <taxon>Magnoliopsida</taxon>
        <taxon>Liliopsida</taxon>
        <taxon>Asparagales</taxon>
        <taxon>Orchidaceae</taxon>
        <taxon>Orchidoideae</taxon>
        <taxon>Orchideae</taxon>
        <taxon>Orchidinae</taxon>
        <taxon>Platanthera</taxon>
    </lineage>
</organism>
<evidence type="ECO:0000313" key="9">
    <source>
        <dbReference type="Proteomes" id="UP001418222"/>
    </source>
</evidence>
<dbReference type="InterPro" id="IPR036855">
    <property type="entry name" value="Znf_CCCH_sf"/>
</dbReference>
<evidence type="ECO:0000256" key="6">
    <source>
        <dbReference type="SAM" id="MobiDB-lite"/>
    </source>
</evidence>
<dbReference type="InterPro" id="IPR000571">
    <property type="entry name" value="Znf_CCCH"/>
</dbReference>
<dbReference type="PANTHER" id="PTHR13119">
    <property type="entry name" value="ZINC FINGER CCCH DOMAIN-CONTAINING PROTEI"/>
    <property type="match status" value="1"/>
</dbReference>
<name>A0AAP0G046_9ASPA</name>
<feature type="region of interest" description="Disordered" evidence="6">
    <location>
        <begin position="688"/>
        <end position="730"/>
    </location>
</feature>
<dbReference type="Gene3D" id="4.10.1000.10">
    <property type="entry name" value="Zinc finger, CCCH-type"/>
    <property type="match status" value="1"/>
</dbReference>
<feature type="region of interest" description="Disordered" evidence="6">
    <location>
        <begin position="527"/>
        <end position="585"/>
    </location>
</feature>
<feature type="compositionally biased region" description="Basic residues" evidence="6">
    <location>
        <begin position="568"/>
        <end position="580"/>
    </location>
</feature>
<keyword evidence="2" id="KW-0677">Repeat</keyword>
<dbReference type="Gene3D" id="2.30.30.1190">
    <property type="match status" value="1"/>
</dbReference>